<name>A0ABW7GMU9_9BURK</name>
<dbReference type="EMBL" id="JBIGHX010000006">
    <property type="protein sequence ID" value="MFG6463297.1"/>
    <property type="molecule type" value="Genomic_DNA"/>
</dbReference>
<organism evidence="1 2">
    <name type="scientific">Pelomonas lactea</name>
    <dbReference type="NCBI Taxonomy" id="3299030"/>
    <lineage>
        <taxon>Bacteria</taxon>
        <taxon>Pseudomonadati</taxon>
        <taxon>Pseudomonadota</taxon>
        <taxon>Betaproteobacteria</taxon>
        <taxon>Burkholderiales</taxon>
        <taxon>Sphaerotilaceae</taxon>
        <taxon>Roseateles</taxon>
    </lineage>
</organism>
<accession>A0ABW7GMU9</accession>
<evidence type="ECO:0000313" key="2">
    <source>
        <dbReference type="Proteomes" id="UP001606302"/>
    </source>
</evidence>
<reference evidence="1 2" key="1">
    <citation type="submission" date="2024-08" db="EMBL/GenBank/DDBJ databases">
        <authorList>
            <person name="Lu H."/>
        </authorList>
    </citation>
    <scope>NUCLEOTIDE SEQUENCE [LARGE SCALE GENOMIC DNA]</scope>
    <source>
        <strain evidence="1 2">DXS20W</strain>
    </source>
</reference>
<sequence length="82" mass="9300">MTPTASFPAATRQDVLRDRLLATVDLLKQRRAADIAEGFIDDYVALHWMEWRGGSLKLTTTGENVCRHLTALLNRSDKRSTR</sequence>
<dbReference type="RefSeq" id="WP_394512251.1">
    <property type="nucleotide sequence ID" value="NZ_JBIGHX010000006.1"/>
</dbReference>
<keyword evidence="2" id="KW-1185">Reference proteome</keyword>
<evidence type="ECO:0000313" key="1">
    <source>
        <dbReference type="EMBL" id="MFG6463297.1"/>
    </source>
</evidence>
<dbReference type="Proteomes" id="UP001606302">
    <property type="component" value="Unassembled WGS sequence"/>
</dbReference>
<protein>
    <submittedName>
        <fullName evidence="1">Uncharacterized protein</fullName>
    </submittedName>
</protein>
<comment type="caution">
    <text evidence="1">The sequence shown here is derived from an EMBL/GenBank/DDBJ whole genome shotgun (WGS) entry which is preliminary data.</text>
</comment>
<gene>
    <name evidence="1" type="ORF">ACG04Q_17120</name>
</gene>
<proteinExistence type="predicted"/>